<evidence type="ECO:0000259" key="1">
    <source>
        <dbReference type="PROSITE" id="PS50805"/>
    </source>
</evidence>
<feature type="domain" description="KRAB" evidence="1">
    <location>
        <begin position="38"/>
        <end position="126"/>
    </location>
</feature>
<organism evidence="2 3">
    <name type="scientific">Myodes glareolus</name>
    <name type="common">Bank vole</name>
    <name type="synonym">Clethrionomys glareolus</name>
    <dbReference type="NCBI Taxonomy" id="447135"/>
    <lineage>
        <taxon>Eukaryota</taxon>
        <taxon>Metazoa</taxon>
        <taxon>Chordata</taxon>
        <taxon>Craniata</taxon>
        <taxon>Vertebrata</taxon>
        <taxon>Euteleostomi</taxon>
        <taxon>Mammalia</taxon>
        <taxon>Eutheria</taxon>
        <taxon>Euarchontoglires</taxon>
        <taxon>Glires</taxon>
        <taxon>Rodentia</taxon>
        <taxon>Myomorpha</taxon>
        <taxon>Muroidea</taxon>
        <taxon>Cricetidae</taxon>
        <taxon>Arvicolinae</taxon>
        <taxon>Myodes</taxon>
    </lineage>
</organism>
<proteinExistence type="predicted"/>
<dbReference type="AlphaFoldDB" id="A0AAW0J7P3"/>
<dbReference type="InterPro" id="IPR036051">
    <property type="entry name" value="KRAB_dom_sf"/>
</dbReference>
<accession>A0AAW0J7P3</accession>
<dbReference type="EMBL" id="JBBHLL010000059">
    <property type="protein sequence ID" value="KAK7822299.1"/>
    <property type="molecule type" value="Genomic_DNA"/>
</dbReference>
<name>A0AAW0J7P3_MYOGA</name>
<evidence type="ECO:0000313" key="2">
    <source>
        <dbReference type="EMBL" id="KAK7822299.1"/>
    </source>
</evidence>
<dbReference type="Pfam" id="PF01352">
    <property type="entry name" value="KRAB"/>
    <property type="match status" value="1"/>
</dbReference>
<gene>
    <name evidence="2" type="ORF">U0070_014398</name>
</gene>
<dbReference type="SMART" id="SM00349">
    <property type="entry name" value="KRAB"/>
    <property type="match status" value="1"/>
</dbReference>
<dbReference type="PROSITE" id="PS50805">
    <property type="entry name" value="KRAB"/>
    <property type="match status" value="1"/>
</dbReference>
<protein>
    <recommendedName>
        <fullName evidence="1">KRAB domain-containing protein</fullName>
    </recommendedName>
</protein>
<dbReference type="CDD" id="cd07765">
    <property type="entry name" value="KRAB_A-box"/>
    <property type="match status" value="1"/>
</dbReference>
<dbReference type="PANTHER" id="PTHR14947">
    <property type="entry name" value="ZINC FINGER PROTEIN"/>
    <property type="match status" value="1"/>
</dbReference>
<evidence type="ECO:0000313" key="3">
    <source>
        <dbReference type="Proteomes" id="UP001488838"/>
    </source>
</evidence>
<dbReference type="PANTHER" id="PTHR14947:SF26">
    <property type="entry name" value="RIKEN CDNA D130040H23 GENE"/>
    <property type="match status" value="1"/>
</dbReference>
<dbReference type="SUPFAM" id="SSF109640">
    <property type="entry name" value="KRAB domain (Kruppel-associated box)"/>
    <property type="match status" value="1"/>
</dbReference>
<dbReference type="GO" id="GO:0006355">
    <property type="term" value="P:regulation of DNA-templated transcription"/>
    <property type="evidence" value="ECO:0007669"/>
    <property type="project" value="InterPro"/>
</dbReference>
<dbReference type="InterPro" id="IPR039938">
    <property type="entry name" value="Sp4-like"/>
</dbReference>
<dbReference type="Gene3D" id="6.10.140.140">
    <property type="match status" value="1"/>
</dbReference>
<sequence>MLQQAKALKPKTSSLSGGLKLKKKLPFIGQKHIPRNTVTYDDLHIDFTWKEWALLDPSQKNLYKDVMLETYRNLTTIVLSEYIKEYILERNHMNVTSVVKPLHNKVIFKYIKEYTLVRSPMNVTSVVKPLHVRVIFKAMKGPILERNPMNVTSVVKPLHIDVIFKDIKEYILRELKMDISPGILLSFFQNQISTNFSASPACKQLFRTHNSAGAHEGHKETITSSGAGVTECGELVAIWVGARNRTLEENALTC</sequence>
<dbReference type="InterPro" id="IPR001909">
    <property type="entry name" value="KRAB"/>
</dbReference>
<reference evidence="2 3" key="1">
    <citation type="journal article" date="2023" name="bioRxiv">
        <title>Conserved and derived expression patterns and positive selection on dental genes reveal complex evolutionary context of ever-growing rodent molars.</title>
        <authorList>
            <person name="Calamari Z.T."/>
            <person name="Song A."/>
            <person name="Cohen E."/>
            <person name="Akter M."/>
            <person name="Roy R.D."/>
            <person name="Hallikas O."/>
            <person name="Christensen M.M."/>
            <person name="Li P."/>
            <person name="Marangoni P."/>
            <person name="Jernvall J."/>
            <person name="Klein O.D."/>
        </authorList>
    </citation>
    <scope>NUCLEOTIDE SEQUENCE [LARGE SCALE GENOMIC DNA]</scope>
    <source>
        <strain evidence="2">V071</strain>
    </source>
</reference>
<dbReference type="Proteomes" id="UP001488838">
    <property type="component" value="Unassembled WGS sequence"/>
</dbReference>
<comment type="caution">
    <text evidence="2">The sequence shown here is derived from an EMBL/GenBank/DDBJ whole genome shotgun (WGS) entry which is preliminary data.</text>
</comment>
<keyword evidence="3" id="KW-1185">Reference proteome</keyword>